<evidence type="ECO:0000313" key="6">
    <source>
        <dbReference type="EMBL" id="KAL0949243.1"/>
    </source>
</evidence>
<comment type="caution">
    <text evidence="6">The sequence shown here is derived from an EMBL/GenBank/DDBJ whole genome shotgun (WGS) entry which is preliminary data.</text>
</comment>
<name>A0ABR3J157_9AGAR</name>
<protein>
    <recommendedName>
        <fullName evidence="5">INO80 complex subunit F domain-containing protein</fullName>
    </recommendedName>
</protein>
<evidence type="ECO:0000256" key="4">
    <source>
        <dbReference type="SAM" id="MobiDB-lite"/>
    </source>
</evidence>
<sequence>MSRHPSPGPSHIHAHQPPAQASRQRARPYSMGIAAGAEDVKYQAKYKELKRKVKEIETDNDILQFKVLQAKRSIQRMKLERAILYERISTLPPSPPIDERHGYPPVQPGPGLPHHSSGHPMQTGPSHRDARDASHLQESDQNLMEYIRTTGNPRVAPGPDGRPVPVMDAPMGPGVAPSARLISSGHVSRRDSSSSEVRQLPPLAPPSHIPHVQHLEPPRGHSHSSHSSHSHSSPHMHHPGGSSHERASRSMSGSHNREQLQPLPRNPGPEYSHRQQYQEPLPPVQHVLHSPLSESERGRRHDMHEHSFADPHAHARHQPSMAPLSPHSHSSRHGHGHGHQRMGPGTYINRNDEYHERDLDRDYEWERSRDHSSRVREGNSGRMHSPHASRHRELPDHPPSSRMRDEPPYPPPDMPGGGPYVSRSGSPGSGSGDGPSRPDSRSQQYDQQERRNYRLRPINPNDQEQVDFAAEDGRGQGRGESRDRGIGGGGGFPPPPEQHRASLDPKKRSRNDIEDAEMNDVGEGQGYAGGRQPEDRGSKRYHRDSSLLLGPDRAEEDL</sequence>
<evidence type="ECO:0000259" key="5">
    <source>
        <dbReference type="Pfam" id="PF24245"/>
    </source>
</evidence>
<feature type="region of interest" description="Disordered" evidence="4">
    <location>
        <begin position="310"/>
        <end position="558"/>
    </location>
</feature>
<feature type="region of interest" description="Disordered" evidence="4">
    <location>
        <begin position="150"/>
        <end position="276"/>
    </location>
</feature>
<keyword evidence="3" id="KW-0175">Coiled coil</keyword>
<dbReference type="EMBL" id="JASNQZ010000012">
    <property type="protein sequence ID" value="KAL0949243.1"/>
    <property type="molecule type" value="Genomic_DNA"/>
</dbReference>
<feature type="compositionally biased region" description="Basic and acidic residues" evidence="4">
    <location>
        <begin position="471"/>
        <end position="485"/>
    </location>
</feature>
<feature type="compositionally biased region" description="Basic and acidic residues" evidence="4">
    <location>
        <begin position="350"/>
        <end position="379"/>
    </location>
</feature>
<feature type="compositionally biased region" description="Basic and acidic residues" evidence="4">
    <location>
        <begin position="497"/>
        <end position="513"/>
    </location>
</feature>
<dbReference type="Pfam" id="PF24245">
    <property type="entry name" value="INO80F"/>
    <property type="match status" value="1"/>
</dbReference>
<proteinExistence type="predicted"/>
<evidence type="ECO:0000256" key="2">
    <source>
        <dbReference type="ARBA" id="ARBA00023242"/>
    </source>
</evidence>
<feature type="compositionally biased region" description="Basic residues" evidence="4">
    <location>
        <begin position="220"/>
        <end position="238"/>
    </location>
</feature>
<dbReference type="InterPro" id="IPR056513">
    <property type="entry name" value="INO80F"/>
</dbReference>
<gene>
    <name evidence="6" type="ORF">HGRIS_009321</name>
</gene>
<feature type="domain" description="INO80 complex subunit F" evidence="5">
    <location>
        <begin position="42"/>
        <end position="87"/>
    </location>
</feature>
<keyword evidence="7" id="KW-1185">Reference proteome</keyword>
<reference evidence="7" key="1">
    <citation type="submission" date="2024-06" db="EMBL/GenBank/DDBJ databases">
        <title>Multi-omics analyses provide insights into the biosynthesis of the anticancer antibiotic pleurotin in Hohenbuehelia grisea.</title>
        <authorList>
            <person name="Weaver J.A."/>
            <person name="Alberti F."/>
        </authorList>
    </citation>
    <scope>NUCLEOTIDE SEQUENCE [LARGE SCALE GENOMIC DNA]</scope>
    <source>
        <strain evidence="7">T-177</strain>
    </source>
</reference>
<dbReference type="Proteomes" id="UP001556367">
    <property type="component" value="Unassembled WGS sequence"/>
</dbReference>
<feature type="coiled-coil region" evidence="3">
    <location>
        <begin position="39"/>
        <end position="66"/>
    </location>
</feature>
<organism evidence="6 7">
    <name type="scientific">Hohenbuehelia grisea</name>
    <dbReference type="NCBI Taxonomy" id="104357"/>
    <lineage>
        <taxon>Eukaryota</taxon>
        <taxon>Fungi</taxon>
        <taxon>Dikarya</taxon>
        <taxon>Basidiomycota</taxon>
        <taxon>Agaricomycotina</taxon>
        <taxon>Agaricomycetes</taxon>
        <taxon>Agaricomycetidae</taxon>
        <taxon>Agaricales</taxon>
        <taxon>Pleurotineae</taxon>
        <taxon>Pleurotaceae</taxon>
        <taxon>Hohenbuehelia</taxon>
    </lineage>
</organism>
<feature type="compositionally biased region" description="Basic and acidic residues" evidence="4">
    <location>
        <begin position="126"/>
        <end position="135"/>
    </location>
</feature>
<feature type="region of interest" description="Disordered" evidence="4">
    <location>
        <begin position="1"/>
        <end position="31"/>
    </location>
</feature>
<feature type="region of interest" description="Disordered" evidence="4">
    <location>
        <begin position="90"/>
        <end position="135"/>
    </location>
</feature>
<evidence type="ECO:0000256" key="1">
    <source>
        <dbReference type="ARBA" id="ARBA00004123"/>
    </source>
</evidence>
<feature type="compositionally biased region" description="Basic residues" evidence="4">
    <location>
        <begin position="329"/>
        <end position="340"/>
    </location>
</feature>
<comment type="subcellular location">
    <subcellularLocation>
        <location evidence="1">Nucleus</location>
    </subcellularLocation>
</comment>
<evidence type="ECO:0000256" key="3">
    <source>
        <dbReference type="SAM" id="Coils"/>
    </source>
</evidence>
<evidence type="ECO:0000313" key="7">
    <source>
        <dbReference type="Proteomes" id="UP001556367"/>
    </source>
</evidence>
<keyword evidence="2" id="KW-0539">Nucleus</keyword>
<accession>A0ABR3J157</accession>